<evidence type="ECO:0000313" key="1">
    <source>
        <dbReference type="EMBL" id="DBA25391.1"/>
    </source>
</evidence>
<reference evidence="1" key="1">
    <citation type="thesis" date="2020" institute="ProQuest LLC" country="789 East Eisenhower Parkway, Ann Arbor, MI, USA">
        <title>Comparative Genomics and Chromosome Evolution.</title>
        <authorList>
            <person name="Mudd A.B."/>
        </authorList>
    </citation>
    <scope>NUCLEOTIDE SEQUENCE</scope>
    <source>
        <strain evidence="1">1538</strain>
        <tissue evidence="1">Blood</tissue>
    </source>
</reference>
<dbReference type="EMBL" id="DYDO01000005">
    <property type="protein sequence ID" value="DBA25391.1"/>
    <property type="molecule type" value="Genomic_DNA"/>
</dbReference>
<accession>A0AAV3A7Y4</accession>
<name>A0AAV3A7Y4_PYXAD</name>
<proteinExistence type="predicted"/>
<keyword evidence="2" id="KW-1185">Reference proteome</keyword>
<sequence length="83" mass="9199">MNIFFSSSFFLKESAECWPCSGGFGSMLLIRSRRHEAFLEASFIPQGPPHAGWVQRPLLLKNDFLSVALYWLGGSLGAALCTM</sequence>
<protein>
    <submittedName>
        <fullName evidence="1">Uncharacterized protein</fullName>
    </submittedName>
</protein>
<dbReference type="Proteomes" id="UP001181693">
    <property type="component" value="Unassembled WGS sequence"/>
</dbReference>
<gene>
    <name evidence="1" type="ORF">GDO54_012925</name>
</gene>
<evidence type="ECO:0000313" key="2">
    <source>
        <dbReference type="Proteomes" id="UP001181693"/>
    </source>
</evidence>
<dbReference type="AlphaFoldDB" id="A0AAV3A7Y4"/>
<organism evidence="1 2">
    <name type="scientific">Pyxicephalus adspersus</name>
    <name type="common">African bullfrog</name>
    <dbReference type="NCBI Taxonomy" id="30357"/>
    <lineage>
        <taxon>Eukaryota</taxon>
        <taxon>Metazoa</taxon>
        <taxon>Chordata</taxon>
        <taxon>Craniata</taxon>
        <taxon>Vertebrata</taxon>
        <taxon>Euteleostomi</taxon>
        <taxon>Amphibia</taxon>
        <taxon>Batrachia</taxon>
        <taxon>Anura</taxon>
        <taxon>Neobatrachia</taxon>
        <taxon>Ranoidea</taxon>
        <taxon>Pyxicephalidae</taxon>
        <taxon>Pyxicephalinae</taxon>
        <taxon>Pyxicephalus</taxon>
    </lineage>
</organism>
<comment type="caution">
    <text evidence="1">The sequence shown here is derived from an EMBL/GenBank/DDBJ whole genome shotgun (WGS) entry which is preliminary data.</text>
</comment>